<protein>
    <submittedName>
        <fullName evidence="3">Uncharacterized protein</fullName>
    </submittedName>
</protein>
<reference evidence="4" key="1">
    <citation type="submission" date="2017-02" db="EMBL/GenBank/DDBJ databases">
        <authorList>
            <person name="Tafer H."/>
            <person name="Lopandic K."/>
        </authorList>
    </citation>
    <scope>NUCLEOTIDE SEQUENCE [LARGE SCALE GENOMIC DNA]</scope>
    <source>
        <strain evidence="4">CBS 366.77</strain>
    </source>
</reference>
<dbReference type="OrthoDB" id="2105912at2759"/>
<evidence type="ECO:0000256" key="1">
    <source>
        <dbReference type="SAM" id="MobiDB-lite"/>
    </source>
</evidence>
<sequence length="444" mass="50197">MGQPSHPEGELPPAYSQAVDHNSHPDTPDVPPDENYPLLSPSDKAYYVLDGRPYHSVSRTKRNSSLVTLHPEYSQDAVILYEFLRHQTRLPPRPHLAVKGIHTETKSRGKDTKSRTITDFDFQINLTRALLPHEDTDYVKAAFYTSVVSDQDGQKAYRGGRLPSRSGTSKTGRIVLEGDLPDSASRLGLDDLEHGSPAELESYPGLRGWCERFCNDPSRVKSLTFTRHLRDLEIEPLRRVLTGHLRSLNYHGKVIIEPVIANSRITIYSPHWINTLRNNGFIFWACVILQLWILTWPVIWVLERRYEVVRSNWFIHGHDGQNLGSEIPQEGRLPGPGEAAIAELWAPIVRQAAWEQRQDKLPIMDQEIPGLRKRDTERRREEARANAPGNEWIQRSRTVLGVVTDLMGIGNMEYQGTRSGWGNSSTGSISLTTGGGRHLSYNIG</sequence>
<comment type="caution">
    <text evidence="3">The sequence shown here is derived from an EMBL/GenBank/DDBJ whole genome shotgun (WGS) entry which is preliminary data.</text>
</comment>
<feature type="region of interest" description="Disordered" evidence="1">
    <location>
        <begin position="1"/>
        <end position="38"/>
    </location>
</feature>
<accession>A0A3A2ZCU6</accession>
<dbReference type="PANTHER" id="PTHR37848">
    <property type="entry name" value="EXPRESSED PROTEIN"/>
    <property type="match status" value="1"/>
</dbReference>
<keyword evidence="2" id="KW-0472">Membrane</keyword>
<name>A0A3A2ZCU6_9EURO</name>
<keyword evidence="4" id="KW-1185">Reference proteome</keyword>
<organism evidence="3 4">
    <name type="scientific">Aspergillus sclerotialis</name>
    <dbReference type="NCBI Taxonomy" id="2070753"/>
    <lineage>
        <taxon>Eukaryota</taxon>
        <taxon>Fungi</taxon>
        <taxon>Dikarya</taxon>
        <taxon>Ascomycota</taxon>
        <taxon>Pezizomycotina</taxon>
        <taxon>Eurotiomycetes</taxon>
        <taxon>Eurotiomycetidae</taxon>
        <taxon>Eurotiales</taxon>
        <taxon>Aspergillaceae</taxon>
        <taxon>Aspergillus</taxon>
        <taxon>Aspergillus subgen. Polypaecilum</taxon>
    </lineage>
</organism>
<evidence type="ECO:0000256" key="2">
    <source>
        <dbReference type="SAM" id="Phobius"/>
    </source>
</evidence>
<dbReference type="PANTHER" id="PTHR37848:SF1">
    <property type="entry name" value="SUN DOMAIN-CONTAINING PROTEIN"/>
    <property type="match status" value="1"/>
</dbReference>
<feature type="transmembrane region" description="Helical" evidence="2">
    <location>
        <begin position="281"/>
        <end position="302"/>
    </location>
</feature>
<evidence type="ECO:0000313" key="3">
    <source>
        <dbReference type="EMBL" id="RJE20958.1"/>
    </source>
</evidence>
<dbReference type="AlphaFoldDB" id="A0A3A2ZCU6"/>
<keyword evidence="2" id="KW-0812">Transmembrane</keyword>
<evidence type="ECO:0000313" key="4">
    <source>
        <dbReference type="Proteomes" id="UP000266188"/>
    </source>
</evidence>
<proteinExistence type="predicted"/>
<feature type="region of interest" description="Disordered" evidence="1">
    <location>
        <begin position="154"/>
        <end position="175"/>
    </location>
</feature>
<keyword evidence="2" id="KW-1133">Transmembrane helix</keyword>
<dbReference type="Proteomes" id="UP000266188">
    <property type="component" value="Unassembled WGS sequence"/>
</dbReference>
<dbReference type="EMBL" id="MVGC01000263">
    <property type="protein sequence ID" value="RJE20958.1"/>
    <property type="molecule type" value="Genomic_DNA"/>
</dbReference>
<gene>
    <name evidence="3" type="ORF">PHISCL_06694</name>
</gene>